<dbReference type="Pfam" id="PF21361">
    <property type="entry name" value="Sina_ZnF"/>
    <property type="match status" value="3"/>
</dbReference>
<proteinExistence type="inferred from homology"/>
<protein>
    <recommendedName>
        <fullName evidence="4">RING-type E3 ubiquitin transferase</fullName>
        <ecNumber evidence="4">2.3.2.27</ecNumber>
    </recommendedName>
</protein>
<dbReference type="PANTHER" id="PTHR10315:SF83">
    <property type="entry name" value="RING-TYPE E3 UBIQUITIN TRANSFERASE"/>
    <property type="match status" value="1"/>
</dbReference>
<keyword evidence="8" id="KW-0833">Ubl conjugation pathway</keyword>
<keyword evidence="12" id="KW-0732">Signal</keyword>
<dbReference type="EnsemblPlants" id="OPUNC01G01420.1">
    <property type="protein sequence ID" value="OPUNC01G01420.1"/>
    <property type="gene ID" value="OPUNC01G01420"/>
</dbReference>
<dbReference type="InterPro" id="IPR052088">
    <property type="entry name" value="E3_ubiquitin-ligase_SINA"/>
</dbReference>
<feature type="chain" id="PRO_5002364168" description="RING-type E3 ubiquitin transferase" evidence="12">
    <location>
        <begin position="20"/>
        <end position="1388"/>
    </location>
</feature>
<reference evidence="15" key="1">
    <citation type="submission" date="2015-04" db="UniProtKB">
        <authorList>
            <consortium name="EnsemblPlants"/>
        </authorList>
    </citation>
    <scope>IDENTIFICATION</scope>
</reference>
<evidence type="ECO:0000256" key="4">
    <source>
        <dbReference type="ARBA" id="ARBA00012483"/>
    </source>
</evidence>
<feature type="domain" description="SIAH-type" evidence="14">
    <location>
        <begin position="572"/>
        <end position="630"/>
    </location>
</feature>
<dbReference type="Gramene" id="OPUNC01G01420.1">
    <property type="protein sequence ID" value="OPUNC01G01420.1"/>
    <property type="gene ID" value="OPUNC01G01420"/>
</dbReference>
<dbReference type="Gene3D" id="3.30.40.10">
    <property type="entry name" value="Zinc/RING finger domain, C3HC4 (zinc finger)"/>
    <property type="match status" value="5"/>
</dbReference>
<dbReference type="GO" id="GO:0008270">
    <property type="term" value="F:zinc ion binding"/>
    <property type="evidence" value="ECO:0007669"/>
    <property type="project" value="UniProtKB-KW"/>
</dbReference>
<feature type="region of interest" description="Disordered" evidence="11">
    <location>
        <begin position="423"/>
        <end position="511"/>
    </location>
</feature>
<evidence type="ECO:0000259" key="14">
    <source>
        <dbReference type="PROSITE" id="PS51081"/>
    </source>
</evidence>
<feature type="domain" description="RING-type" evidence="13">
    <location>
        <begin position="37"/>
        <end position="72"/>
    </location>
</feature>
<feature type="domain" description="RING-type" evidence="13">
    <location>
        <begin position="521"/>
        <end position="556"/>
    </location>
</feature>
<dbReference type="SUPFAM" id="SSF49599">
    <property type="entry name" value="TRAF domain-like"/>
    <property type="match status" value="5"/>
</dbReference>
<keyword evidence="6" id="KW-0479">Metal-binding</keyword>
<feature type="domain" description="SIAH-type" evidence="14">
    <location>
        <begin position="871"/>
        <end position="930"/>
    </location>
</feature>
<dbReference type="SMART" id="SM00184">
    <property type="entry name" value="RING"/>
    <property type="match status" value="5"/>
</dbReference>
<dbReference type="GO" id="GO:0016567">
    <property type="term" value="P:protein ubiquitination"/>
    <property type="evidence" value="ECO:0007669"/>
    <property type="project" value="UniProtKB-UniPathway"/>
</dbReference>
<comment type="catalytic activity">
    <reaction evidence="1">
        <text>S-ubiquitinyl-[E2 ubiquitin-conjugating enzyme]-L-cysteine + [acceptor protein]-L-lysine = [E2 ubiquitin-conjugating enzyme]-L-cysteine + N(6)-ubiquitinyl-[acceptor protein]-L-lysine.</text>
        <dbReference type="EC" id="2.3.2.27"/>
    </reaction>
</comment>
<evidence type="ECO:0000256" key="3">
    <source>
        <dbReference type="ARBA" id="ARBA00009119"/>
    </source>
</evidence>
<dbReference type="Proteomes" id="UP000026962">
    <property type="component" value="Chromosome 1"/>
</dbReference>
<keyword evidence="5" id="KW-0808">Transferase</keyword>
<dbReference type="HOGENOM" id="CLU_255145_0_0_1"/>
<organism evidence="15">
    <name type="scientific">Oryza punctata</name>
    <name type="common">Red rice</name>
    <dbReference type="NCBI Taxonomy" id="4537"/>
    <lineage>
        <taxon>Eukaryota</taxon>
        <taxon>Viridiplantae</taxon>
        <taxon>Streptophyta</taxon>
        <taxon>Embryophyta</taxon>
        <taxon>Tracheophyta</taxon>
        <taxon>Spermatophyta</taxon>
        <taxon>Magnoliopsida</taxon>
        <taxon>Liliopsida</taxon>
        <taxon>Poales</taxon>
        <taxon>Poaceae</taxon>
        <taxon>BOP clade</taxon>
        <taxon>Oryzoideae</taxon>
        <taxon>Oryzeae</taxon>
        <taxon>Oryzinae</taxon>
        <taxon>Oryza</taxon>
    </lineage>
</organism>
<dbReference type="UniPathway" id="UPA00143"/>
<dbReference type="InterPro" id="IPR013010">
    <property type="entry name" value="Znf_SIAH"/>
</dbReference>
<evidence type="ECO:0000256" key="10">
    <source>
        <dbReference type="PROSITE-ProRule" id="PRU00455"/>
    </source>
</evidence>
<evidence type="ECO:0000256" key="2">
    <source>
        <dbReference type="ARBA" id="ARBA00004906"/>
    </source>
</evidence>
<dbReference type="eggNOG" id="KOG3002">
    <property type="taxonomic scope" value="Eukaryota"/>
</dbReference>
<keyword evidence="16" id="KW-1185">Reference proteome</keyword>
<dbReference type="InterPro" id="IPR013083">
    <property type="entry name" value="Znf_RING/FYVE/PHD"/>
</dbReference>
<evidence type="ECO:0000259" key="13">
    <source>
        <dbReference type="PROSITE" id="PS50089"/>
    </source>
</evidence>
<evidence type="ECO:0000256" key="12">
    <source>
        <dbReference type="SAM" id="SignalP"/>
    </source>
</evidence>
<evidence type="ECO:0000256" key="7">
    <source>
        <dbReference type="ARBA" id="ARBA00022771"/>
    </source>
</evidence>
<feature type="domain" description="SIAH-type" evidence="14">
    <location>
        <begin position="88"/>
        <end position="146"/>
    </location>
</feature>
<keyword evidence="7 10" id="KW-0863">Zinc-finger</keyword>
<sequence>MTAAAASLVALAMVSMSMGHNADEKQVATIGMDVLDCPVCFEPFEPPIFQCSVGHFICSSCCNKLNKCPGCSRTSFELCFGMERIVESAVVPCIYAEHGCTNKITYSNKKSHEQACSYEPCFCPDSSCSFSGSMSMLWKHFTAQHMWPSTEFKYYTPFDVRVNPGAHFLRAGDGQLFVMNMVPVEPVGHGISLVCVQPNTSESSFGCNVVFSSFTGHHQISTLESIRCSSLSDGLSKDYFCIMPKSLDGGAAVWLRITIDTELVDEVDDEQEDETEEDDERFIYHLSTRYFGCDVIQDYKIEKEPWRRGAIMGMDPAGRGAPCPWPPALDCSSCYNPLKSPVFQCGVGHVICSSCRGGGKGKLADRSRRHAICNVAGGYNRCIAVDHILHAINTNATIDLDALECPICYNPLKPPRLADCELERPNTPPLPPSSVVPIDRRGKAAPPPPAAALEEQQIEEGSPPTKRASSLINKTASRRPTTTSPPLCRGLSTRDNQDSESMGSSADKKQGVRMGMDVLDCPVCYEPFKPPILQCSVGHFICSSCRMKLKKCPVCSRTSFERCYGMDRVIESIVVPCSYAENGCTNKIHYFNKKNHEQTCSHGPCFCPDSSCSFSGSVATLWKHFTTQHKWPSTEFKYYTLFDLRTKSKKMVMDATIVTQVLDCPICSKPLSPPVLQCSLGHFVCSTCHGKLPGSKCHSCSRNSFERSHGMKRVLDSIMVPCSYDEHGCADKVTYRRREKHEKACPATPCFCPDSGCGAGFAGSPLALLDHIKASHKQWPVTISSGLNKRKGEAQHDGESVVIKKSRVMDMEVLHCPVCFQIMRPPVFQCGLGHLVCSPCRDNLPGGKCPSPSCSRKPSVRCVGMEPVVNSIVVACAYAEHGCPDKIAYVNITEHEKTCPHAPCFCPESGCGFAAASTAALADHFTALHNWPSHKFRYCQPFDLRFHPGKNVLIGEEDGTLFLLNAAPAAEHVGGHAVVSLVSVRPHDRASGFRRSVIRPTGIACHFRCLVEFSCFLGHHQCSTLDTVTSSSLSDGMPEEWFFTVPELQVSVDGDAGVGVVIRITIDRTTSTGYSRQRSSVATATNATIDLDHLLQSPQTSSVPGVLILMHFWLKRLCSYRATSSSHSYMQCGVGHVICSSCHGNLLDTRRCHMCNRDGGYRRCMAVEHILNSIMVSCPKTAYHDSDGHAGGCPHAPCFCPEPGCGATAALLAQFTDTHGWPATMMWHRRAVGIPLQEGKQVLSLLDADGRGRHLFLLNVAPAGEAGLVGTVLAVEAAAAAAHGHGDAPRFECQVSFDRRGTGWRQSSTFGVRITNLSDGLPVDCFAFVAPKVNPPPAAATSVSVTLFDISTGEPGNALRPVLPRSRRSHTRLSARQPATTAAAVSLR</sequence>
<dbReference type="PROSITE" id="PS50089">
    <property type="entry name" value="ZF_RING_2"/>
    <property type="match status" value="2"/>
</dbReference>
<accession>A0A0E0JDI8</accession>
<feature type="domain" description="SIAH-type" evidence="14">
    <location>
        <begin position="717"/>
        <end position="777"/>
    </location>
</feature>
<evidence type="ECO:0000256" key="8">
    <source>
        <dbReference type="ARBA" id="ARBA00022786"/>
    </source>
</evidence>
<dbReference type="STRING" id="4537.A0A0E0JDI8"/>
<dbReference type="GO" id="GO:0061630">
    <property type="term" value="F:ubiquitin protein ligase activity"/>
    <property type="evidence" value="ECO:0007669"/>
    <property type="project" value="UniProtKB-EC"/>
</dbReference>
<feature type="region of interest" description="Disordered" evidence="11">
    <location>
        <begin position="1358"/>
        <end position="1388"/>
    </location>
</feature>
<evidence type="ECO:0000256" key="11">
    <source>
        <dbReference type="SAM" id="MobiDB-lite"/>
    </source>
</evidence>
<comment type="similarity">
    <text evidence="3">Belongs to the SINA (Seven in absentia) family.</text>
</comment>
<dbReference type="GO" id="GO:0005737">
    <property type="term" value="C:cytoplasm"/>
    <property type="evidence" value="ECO:0007669"/>
    <property type="project" value="TreeGrafter"/>
</dbReference>
<dbReference type="InterPro" id="IPR049548">
    <property type="entry name" value="Sina-like_RING"/>
</dbReference>
<evidence type="ECO:0000256" key="1">
    <source>
        <dbReference type="ARBA" id="ARBA00000900"/>
    </source>
</evidence>
<feature type="signal peptide" evidence="12">
    <location>
        <begin position="1"/>
        <end position="19"/>
    </location>
</feature>
<dbReference type="Pfam" id="PF21362">
    <property type="entry name" value="Sina_RING"/>
    <property type="match status" value="5"/>
</dbReference>
<dbReference type="FunFam" id="3.30.40.10:FF:000837">
    <property type="entry name" value="E3 ubiquitin-protein ligase"/>
    <property type="match status" value="1"/>
</dbReference>
<dbReference type="SMART" id="SM00355">
    <property type="entry name" value="ZnF_C2H2"/>
    <property type="match status" value="4"/>
</dbReference>
<evidence type="ECO:0000313" key="16">
    <source>
        <dbReference type="Proteomes" id="UP000026962"/>
    </source>
</evidence>
<evidence type="ECO:0000313" key="15">
    <source>
        <dbReference type="EnsemblPlants" id="OPUNC01G01420.1"/>
    </source>
</evidence>
<comment type="pathway">
    <text evidence="2">Protein modification; protein ubiquitination.</text>
</comment>
<dbReference type="PROSITE" id="PS51081">
    <property type="entry name" value="ZF_SIAH"/>
    <property type="match status" value="4"/>
</dbReference>
<evidence type="ECO:0000256" key="5">
    <source>
        <dbReference type="ARBA" id="ARBA00022679"/>
    </source>
</evidence>
<keyword evidence="9" id="KW-0862">Zinc</keyword>
<reference evidence="15" key="2">
    <citation type="submission" date="2018-05" db="EMBL/GenBank/DDBJ databases">
        <title>OpunRS2 (Oryza punctata Reference Sequence Version 2).</title>
        <authorList>
            <person name="Zhang J."/>
            <person name="Kudrna D."/>
            <person name="Lee S."/>
            <person name="Talag J."/>
            <person name="Welchert J."/>
            <person name="Wing R.A."/>
        </authorList>
    </citation>
    <scope>NUCLEOTIDE SEQUENCE [LARGE SCALE GENOMIC DNA]</scope>
</reference>
<dbReference type="EC" id="2.3.2.27" evidence="4"/>
<evidence type="ECO:0000256" key="9">
    <source>
        <dbReference type="ARBA" id="ARBA00022833"/>
    </source>
</evidence>
<evidence type="ECO:0000256" key="6">
    <source>
        <dbReference type="ARBA" id="ARBA00022723"/>
    </source>
</evidence>
<name>A0A0E0JDI8_ORYPU</name>
<dbReference type="PANTHER" id="PTHR10315">
    <property type="entry name" value="E3 UBIQUITIN PROTEIN LIGASE SIAH"/>
    <property type="match status" value="1"/>
</dbReference>
<dbReference type="CDD" id="cd16571">
    <property type="entry name" value="RING-HC_SIAHs"/>
    <property type="match status" value="2"/>
</dbReference>
<dbReference type="InterPro" id="IPR001841">
    <property type="entry name" value="Znf_RING"/>
</dbReference>
<dbReference type="InterPro" id="IPR013087">
    <property type="entry name" value="Znf_C2H2_type"/>
</dbReference>